<dbReference type="RefSeq" id="WP_141179952.1">
    <property type="nucleotide sequence ID" value="NZ_CP041202.1"/>
</dbReference>
<protein>
    <submittedName>
        <fullName evidence="1">Uncharacterized protein</fullName>
    </submittedName>
</protein>
<sequence length="160" mass="18190">MKRRSWKNVHPNSLRHAMELCIEHAEQKKNLSKERIADLMGLASHWVMYKWLKDGRMPANLIRPFEHVCGIDLMTQYLASSSHKLLINIPTGSGCTAIDINDMQASFSEAVGLLIRFYQSPDKVEETVASLTSVMQEIAYHRENVSKTTSPELALFEEGE</sequence>
<dbReference type="Proteomes" id="UP000518904">
    <property type="component" value="Unassembled WGS sequence"/>
</dbReference>
<name>A0A7Y0SIT1_VIBPH</name>
<accession>A0A7Y0SIT1</accession>
<evidence type="ECO:0000313" key="1">
    <source>
        <dbReference type="EMBL" id="NMU83987.1"/>
    </source>
</evidence>
<dbReference type="AlphaFoldDB" id="A0A7Y0SIT1"/>
<proteinExistence type="predicted"/>
<reference evidence="1 2" key="1">
    <citation type="submission" date="2020-04" db="EMBL/GenBank/DDBJ databases">
        <title>Whole-genome sequencing of Vibrio spp. from China reveals different genetic environments of blaCTX-M-14 among diverse lineages.</title>
        <authorList>
            <person name="Zheng Z."/>
            <person name="Ye L."/>
            <person name="Chen S."/>
        </authorList>
    </citation>
    <scope>NUCLEOTIDE SEQUENCE [LARGE SCALE GENOMIC DNA]</scope>
    <source>
        <strain evidence="1 2">Vb0551</strain>
    </source>
</reference>
<comment type="caution">
    <text evidence="1">The sequence shown here is derived from an EMBL/GenBank/DDBJ whole genome shotgun (WGS) entry which is preliminary data.</text>
</comment>
<gene>
    <name evidence="1" type="ORF">HKB16_13955</name>
</gene>
<evidence type="ECO:0000313" key="2">
    <source>
        <dbReference type="Proteomes" id="UP000518904"/>
    </source>
</evidence>
<organism evidence="1 2">
    <name type="scientific">Vibrio parahaemolyticus</name>
    <dbReference type="NCBI Taxonomy" id="670"/>
    <lineage>
        <taxon>Bacteria</taxon>
        <taxon>Pseudomonadati</taxon>
        <taxon>Pseudomonadota</taxon>
        <taxon>Gammaproteobacteria</taxon>
        <taxon>Vibrionales</taxon>
        <taxon>Vibrionaceae</taxon>
        <taxon>Vibrio</taxon>
    </lineage>
</organism>
<dbReference type="EMBL" id="JABCLB010001328">
    <property type="protein sequence ID" value="NMU83987.1"/>
    <property type="molecule type" value="Genomic_DNA"/>
</dbReference>